<dbReference type="InterPro" id="IPR001926">
    <property type="entry name" value="TrpB-like_PALP"/>
</dbReference>
<reference evidence="14" key="1">
    <citation type="submission" date="2020-01" db="EMBL/GenBank/DDBJ databases">
        <authorList>
            <person name="Mishra B."/>
        </authorList>
    </citation>
    <scope>NUCLEOTIDE SEQUENCE [LARGE SCALE GENOMIC DNA]</scope>
</reference>
<feature type="region of interest" description="Disordered" evidence="10">
    <location>
        <begin position="1"/>
        <end position="73"/>
    </location>
</feature>
<evidence type="ECO:0000313" key="14">
    <source>
        <dbReference type="EMBL" id="CAA7040061.1"/>
    </source>
</evidence>
<dbReference type="EC" id="2.5.1.47" evidence="4"/>
<dbReference type="OrthoDB" id="429143at2759"/>
<dbReference type="GO" id="GO:0004124">
    <property type="term" value="F:cysteine synthase activity"/>
    <property type="evidence" value="ECO:0007669"/>
    <property type="project" value="UniProtKB-EC"/>
</dbReference>
<dbReference type="EMBL" id="CACVBM020001222">
    <property type="protein sequence ID" value="CAA7040061.1"/>
    <property type="molecule type" value="Genomic_DNA"/>
</dbReference>
<dbReference type="AlphaFoldDB" id="A0A6D2JJ77"/>
<feature type="compositionally biased region" description="Basic and acidic residues" evidence="10">
    <location>
        <begin position="57"/>
        <end position="66"/>
    </location>
</feature>
<comment type="similarity">
    <text evidence="3">Belongs to the cysteine synthase/cystathionine beta-synthase family.</text>
</comment>
<keyword evidence="15" id="KW-1185">Reference proteome</keyword>
<dbReference type="FunFam" id="3.40.50.1100:FF:000067">
    <property type="entry name" value="Cysteine synthase"/>
    <property type="match status" value="1"/>
</dbReference>
<evidence type="ECO:0000256" key="5">
    <source>
        <dbReference type="ARBA" id="ARBA00022605"/>
    </source>
</evidence>
<evidence type="ECO:0000256" key="2">
    <source>
        <dbReference type="ARBA" id="ARBA00004962"/>
    </source>
</evidence>
<evidence type="ECO:0000313" key="15">
    <source>
        <dbReference type="Proteomes" id="UP000467841"/>
    </source>
</evidence>
<dbReference type="Pfam" id="PF00291">
    <property type="entry name" value="PALP"/>
    <property type="match status" value="1"/>
</dbReference>
<comment type="pathway">
    <text evidence="2">Amino-acid biosynthesis; L-cysteine biosynthesis; L-cysteine from L-serine: step 2/2.</text>
</comment>
<evidence type="ECO:0000256" key="9">
    <source>
        <dbReference type="ARBA" id="ARBA00047931"/>
    </source>
</evidence>
<gene>
    <name evidence="14" type="ORF">MERR_LOCUS27296</name>
</gene>
<dbReference type="Proteomes" id="UP000467841">
    <property type="component" value="Unassembled WGS sequence"/>
</dbReference>
<dbReference type="Pfam" id="PF23299">
    <property type="entry name" value="DUF7081"/>
    <property type="match status" value="1"/>
</dbReference>
<evidence type="ECO:0000256" key="4">
    <source>
        <dbReference type="ARBA" id="ARBA00012681"/>
    </source>
</evidence>
<feature type="domain" description="DUF7081" evidence="13">
    <location>
        <begin position="74"/>
        <end position="160"/>
    </location>
</feature>
<feature type="domain" description="Tryptophan synthase beta chain-like PALP" evidence="11">
    <location>
        <begin position="624"/>
        <end position="795"/>
    </location>
</feature>
<comment type="cofactor">
    <cofactor evidence="1">
        <name>pyridoxal 5'-phosphate</name>
        <dbReference type="ChEBI" id="CHEBI:597326"/>
    </cofactor>
</comment>
<feature type="domain" description="DUF7028" evidence="12">
    <location>
        <begin position="467"/>
        <end position="527"/>
    </location>
</feature>
<dbReference type="CDD" id="cd01561">
    <property type="entry name" value="CBS_like"/>
    <property type="match status" value="1"/>
</dbReference>
<feature type="region of interest" description="Disordered" evidence="10">
    <location>
        <begin position="399"/>
        <end position="428"/>
    </location>
</feature>
<evidence type="ECO:0000256" key="8">
    <source>
        <dbReference type="ARBA" id="ARBA00023192"/>
    </source>
</evidence>
<proteinExistence type="inferred from homology"/>
<name>A0A6D2JJ77_9BRAS</name>
<dbReference type="GO" id="GO:0005737">
    <property type="term" value="C:cytoplasm"/>
    <property type="evidence" value="ECO:0007669"/>
    <property type="project" value="UniProtKB-ARBA"/>
</dbReference>
<keyword evidence="6" id="KW-0808">Transferase</keyword>
<evidence type="ECO:0000259" key="12">
    <source>
        <dbReference type="Pfam" id="PF22970"/>
    </source>
</evidence>
<keyword evidence="7" id="KW-0663">Pyridoxal phosphate</keyword>
<evidence type="ECO:0000256" key="7">
    <source>
        <dbReference type="ARBA" id="ARBA00022898"/>
    </source>
</evidence>
<dbReference type="PANTHER" id="PTHR10314">
    <property type="entry name" value="CYSTATHIONINE BETA-SYNTHASE"/>
    <property type="match status" value="1"/>
</dbReference>
<accession>A0A6D2JJ77</accession>
<dbReference type="InterPro" id="IPR055508">
    <property type="entry name" value="DUF7081"/>
</dbReference>
<dbReference type="SUPFAM" id="SSF53686">
    <property type="entry name" value="Tryptophan synthase beta subunit-like PLP-dependent enzymes"/>
    <property type="match status" value="1"/>
</dbReference>
<keyword evidence="5" id="KW-0028">Amino-acid biosynthesis</keyword>
<evidence type="ECO:0000259" key="13">
    <source>
        <dbReference type="Pfam" id="PF23299"/>
    </source>
</evidence>
<comment type="catalytic activity">
    <reaction evidence="9">
        <text>O-acetyl-L-serine + hydrogen sulfide = L-cysteine + acetate</text>
        <dbReference type="Rhea" id="RHEA:14829"/>
        <dbReference type="ChEBI" id="CHEBI:29919"/>
        <dbReference type="ChEBI" id="CHEBI:30089"/>
        <dbReference type="ChEBI" id="CHEBI:35235"/>
        <dbReference type="ChEBI" id="CHEBI:58340"/>
        <dbReference type="EC" id="2.5.1.47"/>
    </reaction>
</comment>
<keyword evidence="8" id="KW-0198">Cysteine biosynthesis</keyword>
<protein>
    <recommendedName>
        <fullName evidence="4">cysteine synthase</fullName>
        <ecNumber evidence="4">2.5.1.47</ecNumber>
    </recommendedName>
</protein>
<dbReference type="InterPro" id="IPR054292">
    <property type="entry name" value="DUF7028"/>
</dbReference>
<evidence type="ECO:0000256" key="3">
    <source>
        <dbReference type="ARBA" id="ARBA00007103"/>
    </source>
</evidence>
<dbReference type="Pfam" id="PF22970">
    <property type="entry name" value="DUF7028"/>
    <property type="match status" value="1"/>
</dbReference>
<dbReference type="Gene3D" id="3.40.50.1100">
    <property type="match status" value="1"/>
</dbReference>
<dbReference type="InterPro" id="IPR036052">
    <property type="entry name" value="TrpB-like_PALP_sf"/>
</dbReference>
<sequence length="822" mass="90478">MDHETDQNPPGFDDGETVPITSNQETEPVPAVDNYQEQDNFWDNAIFNKEQQDGDDDHVKENDDKSQLPSIPLFSKGQGLPYAPIDYPSAGDVWAWRVGRRVTATGAHKDRFLILPDRLRTKNAAKSFASKTTLSRYLETNFPDLDVNAFFESFTWNIPALIQPAERVDAASLFEETSKDENNADDGSSSRYSQRKRKPMQQTQSYEPVEEKPKATQRGSYKRKKEKQVAVATTKQKPSDGSGVDIGKKAYLGSAQAGIGRDHGGGSSSKDLGYEKRRKPYLDGSGTGNVGFANQGYRCKVSGNESKTHASLLQNKYKRDMNFDGPIRVQGKNGVLKVMPKKLNKMGVLLQSFTDGEAKQTHYGSKVQETGKIRVAIPSSPTTVKTENMAKLLPPARIQSNGLKMPTSLTMKSKSHDQDSEDSDTSGRLQKRAIQAHKLLHMSSTGREIFLPEAPTPQKIRDGKIRRGSGTEKQRLRERIREMLLEAGWTIDYRPRRNRDYLDAVYISPRGTAFWSIIKAYEALLKQVNSGGKVAKPCEDSSAITLISDEILSQLTRKTKKFEIDMKREEQCASDSDGQATFARNFPPIRNVVGNGDRHVHKEKRSSYPELVGISIKNEVNDRDDSQGAIAKAPLLAKTPNGYMLQHFNNPANPKIHYETTGPEIWKGTGGKIDSFVSGIGTGGTITGAGKYLKEQNLSVKLYGVEPVESTILSGGKPGPHKIQGIGAGFIPSVLDVDLIDEVVQVSSDESINTARLLALKEGLLVGISSGAAAAAAIKLAKRPENAGKLFVAVFPSFGERYLSTVLFDATRKEAEAMTFEA</sequence>
<comment type="caution">
    <text evidence="14">The sequence shown here is derived from an EMBL/GenBank/DDBJ whole genome shotgun (WGS) entry which is preliminary data.</text>
</comment>
<evidence type="ECO:0000256" key="10">
    <source>
        <dbReference type="SAM" id="MobiDB-lite"/>
    </source>
</evidence>
<evidence type="ECO:0000256" key="6">
    <source>
        <dbReference type="ARBA" id="ARBA00022679"/>
    </source>
</evidence>
<evidence type="ECO:0000256" key="1">
    <source>
        <dbReference type="ARBA" id="ARBA00001933"/>
    </source>
</evidence>
<dbReference type="InterPro" id="IPR050214">
    <property type="entry name" value="Cys_Synth/Cystath_Beta-Synth"/>
</dbReference>
<evidence type="ECO:0000259" key="11">
    <source>
        <dbReference type="Pfam" id="PF00291"/>
    </source>
</evidence>
<feature type="region of interest" description="Disordered" evidence="10">
    <location>
        <begin position="175"/>
        <end position="247"/>
    </location>
</feature>
<organism evidence="14 15">
    <name type="scientific">Microthlaspi erraticum</name>
    <dbReference type="NCBI Taxonomy" id="1685480"/>
    <lineage>
        <taxon>Eukaryota</taxon>
        <taxon>Viridiplantae</taxon>
        <taxon>Streptophyta</taxon>
        <taxon>Embryophyta</taxon>
        <taxon>Tracheophyta</taxon>
        <taxon>Spermatophyta</taxon>
        <taxon>Magnoliopsida</taxon>
        <taxon>eudicotyledons</taxon>
        <taxon>Gunneridae</taxon>
        <taxon>Pentapetalae</taxon>
        <taxon>rosids</taxon>
        <taxon>malvids</taxon>
        <taxon>Brassicales</taxon>
        <taxon>Brassicaceae</taxon>
        <taxon>Coluteocarpeae</taxon>
        <taxon>Microthlaspi</taxon>
    </lineage>
</organism>
<feature type="compositionally biased region" description="Polar residues" evidence="10">
    <location>
        <begin position="399"/>
        <end position="412"/>
    </location>
</feature>